<accession>A0ABU0YFM2</accession>
<dbReference type="PIRSF" id="PIRSF016184">
    <property type="entry name" value="PhzC_PhzF"/>
    <property type="match status" value="1"/>
</dbReference>
<comment type="similarity">
    <text evidence="1">Belongs to the PhzF family.</text>
</comment>
<sequence length="262" mass="28446">MQLDVYQIDAFSDRPFAGNPAGVVPLKSWLPDAVLQSIAAEINQAETAFFAPEGDHYRIRWFTPTTEVKLCGHATLASAHVLHALGQAPAKIVFDSLSGPLSVAKAGPRLELDFPRHDVHPQPEALAKVAACFDVKPVEMHVSESYDAYLALYEKAADIARLTPDFAKLNALDRTVIVTARGDDGIDFVSRYFAPTAGIPEDPVTGSTHCVLATFWSRVLGKTDFHARQVSKRGGDLWLKLEGDRVKIAGHSTAVMQGTISV</sequence>
<gene>
    <name evidence="3" type="ORF">Q8A70_02515</name>
</gene>
<dbReference type="RefSeq" id="WP_379953909.1">
    <property type="nucleotide sequence ID" value="NZ_JAUYVI010000001.1"/>
</dbReference>
<dbReference type="Gene3D" id="3.10.310.10">
    <property type="entry name" value="Diaminopimelate Epimerase, Chain A, domain 1"/>
    <property type="match status" value="2"/>
</dbReference>
<dbReference type="Pfam" id="PF02567">
    <property type="entry name" value="PhzC-PhzF"/>
    <property type="match status" value="1"/>
</dbReference>
<dbReference type="SUPFAM" id="SSF54506">
    <property type="entry name" value="Diaminopimelate epimerase-like"/>
    <property type="match status" value="1"/>
</dbReference>
<comment type="caution">
    <text evidence="3">The sequence shown here is derived from an EMBL/GenBank/DDBJ whole genome shotgun (WGS) entry which is preliminary data.</text>
</comment>
<keyword evidence="4" id="KW-1185">Reference proteome</keyword>
<dbReference type="InterPro" id="IPR003719">
    <property type="entry name" value="Phenazine_PhzF-like"/>
</dbReference>
<dbReference type="PANTHER" id="PTHR13774:SF17">
    <property type="entry name" value="PHENAZINE BIOSYNTHESIS-LIKE DOMAIN-CONTAINING PROTEIN"/>
    <property type="match status" value="1"/>
</dbReference>
<dbReference type="Proteomes" id="UP001230156">
    <property type="component" value="Unassembled WGS sequence"/>
</dbReference>
<evidence type="ECO:0000313" key="3">
    <source>
        <dbReference type="EMBL" id="MDQ7246517.1"/>
    </source>
</evidence>
<dbReference type="PANTHER" id="PTHR13774">
    <property type="entry name" value="PHENAZINE BIOSYNTHESIS PROTEIN"/>
    <property type="match status" value="1"/>
</dbReference>
<evidence type="ECO:0000256" key="2">
    <source>
        <dbReference type="ARBA" id="ARBA00023235"/>
    </source>
</evidence>
<name>A0ABU0YFM2_9PROT</name>
<protein>
    <submittedName>
        <fullName evidence="3">PhzF family phenazine biosynthesis protein</fullName>
    </submittedName>
</protein>
<organism evidence="3 4">
    <name type="scientific">Dongia sedimenti</name>
    <dbReference type="NCBI Taxonomy" id="3064282"/>
    <lineage>
        <taxon>Bacteria</taxon>
        <taxon>Pseudomonadati</taxon>
        <taxon>Pseudomonadota</taxon>
        <taxon>Alphaproteobacteria</taxon>
        <taxon>Rhodospirillales</taxon>
        <taxon>Dongiaceae</taxon>
        <taxon>Dongia</taxon>
    </lineage>
</organism>
<evidence type="ECO:0000256" key="1">
    <source>
        <dbReference type="ARBA" id="ARBA00008270"/>
    </source>
</evidence>
<keyword evidence="2" id="KW-0413">Isomerase</keyword>
<dbReference type="EMBL" id="JAUYVI010000001">
    <property type="protein sequence ID" value="MDQ7246517.1"/>
    <property type="molecule type" value="Genomic_DNA"/>
</dbReference>
<reference evidence="4" key="1">
    <citation type="submission" date="2023-08" db="EMBL/GenBank/DDBJ databases">
        <title>Rhodospirillaceae gen. nov., a novel taxon isolated from the Yangtze River Yuezi River estuary sludge.</title>
        <authorList>
            <person name="Ruan L."/>
        </authorList>
    </citation>
    <scope>NUCLEOTIDE SEQUENCE [LARGE SCALE GENOMIC DNA]</scope>
    <source>
        <strain evidence="4">R-7</strain>
    </source>
</reference>
<proteinExistence type="inferred from homology"/>
<evidence type="ECO:0000313" key="4">
    <source>
        <dbReference type="Proteomes" id="UP001230156"/>
    </source>
</evidence>
<dbReference type="NCBIfam" id="TIGR00654">
    <property type="entry name" value="PhzF_family"/>
    <property type="match status" value="1"/>
</dbReference>